<dbReference type="AlphaFoldDB" id="A0A512IMN0"/>
<evidence type="ECO:0000256" key="5">
    <source>
        <dbReference type="ARBA" id="ARBA00023049"/>
    </source>
</evidence>
<keyword evidence="1 6" id="KW-0645">Protease</keyword>
<evidence type="ECO:0000259" key="9">
    <source>
        <dbReference type="Pfam" id="PF23368"/>
    </source>
</evidence>
<dbReference type="GO" id="GO:0046872">
    <property type="term" value="F:metal ion binding"/>
    <property type="evidence" value="ECO:0007669"/>
    <property type="project" value="UniProtKB-KW"/>
</dbReference>
<evidence type="ECO:0000313" key="11">
    <source>
        <dbReference type="Proteomes" id="UP000321258"/>
    </source>
</evidence>
<sequence>MFEAVARPFRSGRGGTLPMTVPAEAIVATGTLFDGRSARPNPVTIHLGERLEITGAGIREDWSLFDIRAGETEPPTMRIGVAGSPIRVEFTHQALAAALAARCPDLRVDDEKRGGVLRLVLWSIAAGVSVLLAAIYGVPVAAGILAPLVPQPVEMRFGLAVDGQIVSLLGDPPLCAEPAAKSVLDRLVARMTEGAGLPGDPVVSIRRHAVANALTLPDARVIVLSDILAKSKTPDEFAGILAHEFGHVAARDPTRAVITAGGVSFLLSLILGDLTGSTVIVGVGQAAISAGYSRDAERAADAYGVAMLARAGGDGAALAAVLERIDSDADTEASPTGFLRSHPYTRDRAVKIRDLAGEKPQGRQVLSEDDWQTLQGICAAEPAKPATDRNQRP</sequence>
<dbReference type="GO" id="GO:0016020">
    <property type="term" value="C:membrane"/>
    <property type="evidence" value="ECO:0007669"/>
    <property type="project" value="TreeGrafter"/>
</dbReference>
<keyword evidence="4 6" id="KW-0862">Zinc</keyword>
<evidence type="ECO:0000259" key="8">
    <source>
        <dbReference type="Pfam" id="PF01435"/>
    </source>
</evidence>
<proteinExistence type="inferred from homology"/>
<dbReference type="PANTHER" id="PTHR22726">
    <property type="entry name" value="METALLOENDOPEPTIDASE OMA1"/>
    <property type="match status" value="1"/>
</dbReference>
<dbReference type="CDD" id="cd07332">
    <property type="entry name" value="M48C_Oma1_like"/>
    <property type="match status" value="1"/>
</dbReference>
<keyword evidence="3 6" id="KW-0378">Hydrolase</keyword>
<evidence type="ECO:0000256" key="4">
    <source>
        <dbReference type="ARBA" id="ARBA00022833"/>
    </source>
</evidence>
<dbReference type="Proteomes" id="UP000321258">
    <property type="component" value="Unassembled WGS sequence"/>
</dbReference>
<protein>
    <submittedName>
        <fullName evidence="10">Metalloendopeptidase</fullName>
    </submittedName>
</protein>
<feature type="transmembrane region" description="Helical" evidence="7">
    <location>
        <begin position="119"/>
        <end position="146"/>
    </location>
</feature>
<gene>
    <name evidence="10" type="ORF">MHA02_12960</name>
</gene>
<keyword evidence="7" id="KW-0472">Membrane</keyword>
<comment type="similarity">
    <text evidence="6">Belongs to the peptidase M48 family.</text>
</comment>
<dbReference type="InterPro" id="IPR001915">
    <property type="entry name" value="Peptidase_M48"/>
</dbReference>
<comment type="cofactor">
    <cofactor evidence="6">
        <name>Zn(2+)</name>
        <dbReference type="ChEBI" id="CHEBI:29105"/>
    </cofactor>
    <text evidence="6">Binds 1 zinc ion per subunit.</text>
</comment>
<keyword evidence="11" id="KW-1185">Reference proteome</keyword>
<feature type="domain" description="DUF7092" evidence="9">
    <location>
        <begin position="28"/>
        <end position="101"/>
    </location>
</feature>
<dbReference type="InterPro" id="IPR051156">
    <property type="entry name" value="Mito/Outer_Membr_Metalloprot"/>
</dbReference>
<dbReference type="Gene3D" id="3.30.2010.10">
    <property type="entry name" value="Metalloproteases ('zincins'), catalytic domain"/>
    <property type="match status" value="1"/>
</dbReference>
<evidence type="ECO:0000256" key="6">
    <source>
        <dbReference type="RuleBase" id="RU003983"/>
    </source>
</evidence>
<evidence type="ECO:0000256" key="1">
    <source>
        <dbReference type="ARBA" id="ARBA00022670"/>
    </source>
</evidence>
<dbReference type="Pfam" id="PF23368">
    <property type="entry name" value="DUF7092"/>
    <property type="match status" value="1"/>
</dbReference>
<organism evidence="10 11">
    <name type="scientific">Methylobacterium haplocladii</name>
    <dbReference type="NCBI Taxonomy" id="1176176"/>
    <lineage>
        <taxon>Bacteria</taxon>
        <taxon>Pseudomonadati</taxon>
        <taxon>Pseudomonadota</taxon>
        <taxon>Alphaproteobacteria</taxon>
        <taxon>Hyphomicrobiales</taxon>
        <taxon>Methylobacteriaceae</taxon>
        <taxon>Methylobacterium</taxon>
    </lineage>
</organism>
<reference evidence="10 11" key="1">
    <citation type="submission" date="2019-07" db="EMBL/GenBank/DDBJ databases">
        <title>Whole genome shotgun sequence of Methylobacterium haplocladii NBRC 107714.</title>
        <authorList>
            <person name="Hosoyama A."/>
            <person name="Uohara A."/>
            <person name="Ohji S."/>
            <person name="Ichikawa N."/>
        </authorList>
    </citation>
    <scope>NUCLEOTIDE SEQUENCE [LARGE SCALE GENOMIC DNA]</scope>
    <source>
        <strain evidence="10 11">NBRC 107714</strain>
    </source>
</reference>
<dbReference type="GO" id="GO:0051603">
    <property type="term" value="P:proteolysis involved in protein catabolic process"/>
    <property type="evidence" value="ECO:0007669"/>
    <property type="project" value="TreeGrafter"/>
</dbReference>
<feature type="domain" description="Peptidase M48" evidence="8">
    <location>
        <begin position="182"/>
        <end position="354"/>
    </location>
</feature>
<dbReference type="PANTHER" id="PTHR22726:SF1">
    <property type="entry name" value="METALLOENDOPEPTIDASE OMA1, MITOCHONDRIAL"/>
    <property type="match status" value="1"/>
</dbReference>
<comment type="caution">
    <text evidence="10">The sequence shown here is derived from an EMBL/GenBank/DDBJ whole genome shotgun (WGS) entry which is preliminary data.</text>
</comment>
<accession>A0A512IMN0</accession>
<keyword evidence="7" id="KW-0812">Transmembrane</keyword>
<dbReference type="Pfam" id="PF01435">
    <property type="entry name" value="Peptidase_M48"/>
    <property type="match status" value="1"/>
</dbReference>
<name>A0A512IMN0_9HYPH</name>
<evidence type="ECO:0000256" key="3">
    <source>
        <dbReference type="ARBA" id="ARBA00022801"/>
    </source>
</evidence>
<keyword evidence="2" id="KW-0479">Metal-binding</keyword>
<dbReference type="InterPro" id="IPR055518">
    <property type="entry name" value="DUF7092"/>
</dbReference>
<keyword evidence="7" id="KW-1133">Transmembrane helix</keyword>
<dbReference type="GO" id="GO:0004222">
    <property type="term" value="F:metalloendopeptidase activity"/>
    <property type="evidence" value="ECO:0007669"/>
    <property type="project" value="InterPro"/>
</dbReference>
<evidence type="ECO:0000256" key="2">
    <source>
        <dbReference type="ARBA" id="ARBA00022723"/>
    </source>
</evidence>
<evidence type="ECO:0000313" key="10">
    <source>
        <dbReference type="EMBL" id="GEO98908.1"/>
    </source>
</evidence>
<evidence type="ECO:0000256" key="7">
    <source>
        <dbReference type="SAM" id="Phobius"/>
    </source>
</evidence>
<dbReference type="EMBL" id="BJZT01000011">
    <property type="protein sequence ID" value="GEO98908.1"/>
    <property type="molecule type" value="Genomic_DNA"/>
</dbReference>
<keyword evidence="5 6" id="KW-0482">Metalloprotease</keyword>